<gene>
    <name evidence="3" type="ORF">EUTSA_v10026668mg</name>
</gene>
<feature type="domain" description="14-3-3" evidence="2">
    <location>
        <begin position="1"/>
        <end position="92"/>
    </location>
</feature>
<sequence>MVEFMEKVSAATDGNELTAEEQNLLYVAYKNVGARRASWRIISSIEHKEENRGPVNCEFDGILKPLDSTLIPSAASEDSKVFYLKMKGDYYRI</sequence>
<evidence type="ECO:0000313" key="4">
    <source>
        <dbReference type="Proteomes" id="UP000030689"/>
    </source>
</evidence>
<dbReference type="SMART" id="SM00101">
    <property type="entry name" value="14_3_3"/>
    <property type="match status" value="1"/>
</dbReference>
<dbReference type="eggNOG" id="KOG0841">
    <property type="taxonomic scope" value="Eukaryota"/>
</dbReference>
<dbReference type="EMBL" id="KI517384">
    <property type="protein sequence ID" value="ESQ56376.1"/>
    <property type="molecule type" value="Genomic_DNA"/>
</dbReference>
<dbReference type="OMA" id="PVNCEFD"/>
<evidence type="ECO:0000259" key="2">
    <source>
        <dbReference type="SMART" id="SM00101"/>
    </source>
</evidence>
<proteinExistence type="inferred from homology"/>
<dbReference type="Gramene" id="ESQ56376">
    <property type="protein sequence ID" value="ESQ56376"/>
    <property type="gene ID" value="EUTSA_v10026668mg"/>
</dbReference>
<keyword evidence="4" id="KW-1185">Reference proteome</keyword>
<dbReference type="InterPro" id="IPR036815">
    <property type="entry name" value="14-3-3_dom_sf"/>
</dbReference>
<dbReference type="KEGG" id="eus:EUTSA_v10026668mg"/>
<dbReference type="Proteomes" id="UP000030689">
    <property type="component" value="Unassembled WGS sequence"/>
</dbReference>
<reference evidence="3 4" key="1">
    <citation type="journal article" date="2013" name="Front. Plant Sci.">
        <title>The Reference Genome of the Halophytic Plant Eutrema salsugineum.</title>
        <authorList>
            <person name="Yang R."/>
            <person name="Jarvis D.E."/>
            <person name="Chen H."/>
            <person name="Beilstein M.A."/>
            <person name="Grimwood J."/>
            <person name="Jenkins J."/>
            <person name="Shu S."/>
            <person name="Prochnik S."/>
            <person name="Xin M."/>
            <person name="Ma C."/>
            <person name="Schmutz J."/>
            <person name="Wing R.A."/>
            <person name="Mitchell-Olds T."/>
            <person name="Schumaker K.S."/>
            <person name="Wang X."/>
        </authorList>
    </citation>
    <scope>NUCLEOTIDE SEQUENCE [LARGE SCALE GENOMIC DNA]</scope>
</reference>
<dbReference type="InterPro" id="IPR023410">
    <property type="entry name" value="14-3-3_domain"/>
</dbReference>
<dbReference type="SUPFAM" id="SSF48445">
    <property type="entry name" value="14-3-3 protein"/>
    <property type="match status" value="1"/>
</dbReference>
<comment type="similarity">
    <text evidence="1">Belongs to the 14-3-3 family.</text>
</comment>
<protein>
    <recommendedName>
        <fullName evidence="2">14-3-3 domain-containing protein</fullName>
    </recommendedName>
</protein>
<dbReference type="Gene3D" id="1.20.190.20">
    <property type="entry name" value="14-3-3 domain"/>
    <property type="match status" value="1"/>
</dbReference>
<dbReference type="PANTHER" id="PTHR18860">
    <property type="entry name" value="14-3-3 PROTEIN"/>
    <property type="match status" value="1"/>
</dbReference>
<evidence type="ECO:0000313" key="3">
    <source>
        <dbReference type="EMBL" id="ESQ56376.1"/>
    </source>
</evidence>
<organism evidence="3 4">
    <name type="scientific">Eutrema salsugineum</name>
    <name type="common">Saltwater cress</name>
    <name type="synonym">Sisymbrium salsugineum</name>
    <dbReference type="NCBI Taxonomy" id="72664"/>
    <lineage>
        <taxon>Eukaryota</taxon>
        <taxon>Viridiplantae</taxon>
        <taxon>Streptophyta</taxon>
        <taxon>Embryophyta</taxon>
        <taxon>Tracheophyta</taxon>
        <taxon>Spermatophyta</taxon>
        <taxon>Magnoliopsida</taxon>
        <taxon>eudicotyledons</taxon>
        <taxon>Gunneridae</taxon>
        <taxon>Pentapetalae</taxon>
        <taxon>rosids</taxon>
        <taxon>malvids</taxon>
        <taxon>Brassicales</taxon>
        <taxon>Brassicaceae</taxon>
        <taxon>Eutremeae</taxon>
        <taxon>Eutrema</taxon>
    </lineage>
</organism>
<name>V4P9L9_EUTSA</name>
<dbReference type="STRING" id="72664.V4P9L9"/>
<dbReference type="InterPro" id="IPR000308">
    <property type="entry name" value="14-3-3"/>
</dbReference>
<dbReference type="AlphaFoldDB" id="V4P9L9"/>
<accession>V4P9L9</accession>
<evidence type="ECO:0000256" key="1">
    <source>
        <dbReference type="ARBA" id="ARBA00006141"/>
    </source>
</evidence>
<dbReference type="Pfam" id="PF00244">
    <property type="entry name" value="14-3-3"/>
    <property type="match status" value="1"/>
</dbReference>